<evidence type="ECO:0000256" key="2">
    <source>
        <dbReference type="ARBA" id="ARBA00022691"/>
    </source>
</evidence>
<evidence type="ECO:0000256" key="4">
    <source>
        <dbReference type="ARBA" id="ARBA00023004"/>
    </source>
</evidence>
<gene>
    <name evidence="7" type="ORF">ACFOYY_27030</name>
</gene>
<keyword evidence="5" id="KW-0411">Iron-sulfur</keyword>
<protein>
    <submittedName>
        <fullName evidence="7">B12-binding domain-containing radical SAM protein</fullName>
    </submittedName>
</protein>
<dbReference type="PROSITE" id="PS51918">
    <property type="entry name" value="RADICAL_SAM"/>
    <property type="match status" value="1"/>
</dbReference>
<dbReference type="SMART" id="SM00729">
    <property type="entry name" value="Elp3"/>
    <property type="match status" value="1"/>
</dbReference>
<keyword evidence="2" id="KW-0949">S-adenosyl-L-methionine</keyword>
<dbReference type="InterPro" id="IPR023404">
    <property type="entry name" value="rSAM_horseshoe"/>
</dbReference>
<dbReference type="PANTHER" id="PTHR43409">
    <property type="entry name" value="ANAEROBIC MAGNESIUM-PROTOPORPHYRIN IX MONOMETHYL ESTER CYCLASE-RELATED"/>
    <property type="match status" value="1"/>
</dbReference>
<accession>A0ABV8F933</accession>
<evidence type="ECO:0000256" key="3">
    <source>
        <dbReference type="ARBA" id="ARBA00022723"/>
    </source>
</evidence>
<organism evidence="7 8">
    <name type="scientific">Streptosporangium jomthongense</name>
    <dbReference type="NCBI Taxonomy" id="1193683"/>
    <lineage>
        <taxon>Bacteria</taxon>
        <taxon>Bacillati</taxon>
        <taxon>Actinomycetota</taxon>
        <taxon>Actinomycetes</taxon>
        <taxon>Streptosporangiales</taxon>
        <taxon>Streptosporangiaceae</taxon>
        <taxon>Streptosporangium</taxon>
    </lineage>
</organism>
<dbReference type="Gene3D" id="3.80.30.20">
    <property type="entry name" value="tm_1862 like domain"/>
    <property type="match status" value="1"/>
</dbReference>
<dbReference type="InterPro" id="IPR007197">
    <property type="entry name" value="rSAM"/>
</dbReference>
<dbReference type="CDD" id="cd01335">
    <property type="entry name" value="Radical_SAM"/>
    <property type="match status" value="1"/>
</dbReference>
<name>A0ABV8F933_9ACTN</name>
<comment type="cofactor">
    <cofactor evidence="1">
        <name>[4Fe-4S] cluster</name>
        <dbReference type="ChEBI" id="CHEBI:49883"/>
    </cofactor>
</comment>
<keyword evidence="8" id="KW-1185">Reference proteome</keyword>
<dbReference type="SFLD" id="SFLDF00422">
    <property type="entry name" value="valine_cyclopropanase"/>
    <property type="match status" value="1"/>
</dbReference>
<evidence type="ECO:0000256" key="1">
    <source>
        <dbReference type="ARBA" id="ARBA00001966"/>
    </source>
</evidence>
<dbReference type="SFLD" id="SFLDG01082">
    <property type="entry name" value="B12-binding_domain_containing"/>
    <property type="match status" value="1"/>
</dbReference>
<dbReference type="InterPro" id="IPR006638">
    <property type="entry name" value="Elp3/MiaA/NifB-like_rSAM"/>
</dbReference>
<comment type="caution">
    <text evidence="7">The sequence shown here is derived from an EMBL/GenBank/DDBJ whole genome shotgun (WGS) entry which is preliminary data.</text>
</comment>
<evidence type="ECO:0000313" key="7">
    <source>
        <dbReference type="EMBL" id="MFC3983813.1"/>
    </source>
</evidence>
<dbReference type="InterPro" id="IPR051198">
    <property type="entry name" value="BchE-like"/>
</dbReference>
<sequence length="629" mass="69566">MLNDIHVHRFPGGTVSSGFEELLSARRKRLSEDLALGRLPHRNFPVLAVLAPVMTQAEGEITYPGDPMCLYAALSVAVRNAVRDAGHYNDLAPGWTRFPDLSYRMSVGEDGYRPYTDSPNTDETVFDPRVWDRAARERWIGLLRETRPRIVLISSVSPAHRYALDIAGLAKAEIPGVYVILGGRHVDETTTCVPGADTLMIAPSSTLAVMDDGRVPHVVDATVSGEAYHSLDLLMRAVALSVDLDTGWVAPSAVRPRLEDLLRRDGPAPGRSLITLTGQDAVHAYPQEGPRLDLTTLPSPYEAFAIRSRFPIFTDGATGEIQRTAHVMVSNACPYQCNFCSETAKLAGGLKKFSQTHAGVERVCEYVGYGAEALFFDDSVFWSGTFRDIAEFCAELGGVRRAAAGELDEGLLRSLGGEDGLARLRRLQWGAQLTVDVLVGLHRPEESATILDLMREAGCTYVYIGIESMSTQVMDRIHKNLRRVEGRDWAQKVREATSLVKSHGLRVGTSVLFGLDGETRASIDETITGVSELIDERIIDLASPNILTYHPATPITRIHGMTDKLDYHSPWVDNRKPYIYFEEAFPGVVSVTLTEDDLWYIHNETERRWGAIRNDSAPVPLEQDPRQAR</sequence>
<dbReference type="Pfam" id="PF04055">
    <property type="entry name" value="Radical_SAM"/>
    <property type="match status" value="1"/>
</dbReference>
<dbReference type="Proteomes" id="UP001595698">
    <property type="component" value="Unassembled WGS sequence"/>
</dbReference>
<keyword evidence="3" id="KW-0479">Metal-binding</keyword>
<dbReference type="InterPro" id="IPR058240">
    <property type="entry name" value="rSAM_sf"/>
</dbReference>
<proteinExistence type="predicted"/>
<dbReference type="SUPFAM" id="SSF102114">
    <property type="entry name" value="Radical SAM enzymes"/>
    <property type="match status" value="1"/>
</dbReference>
<dbReference type="PANTHER" id="PTHR43409:SF7">
    <property type="entry name" value="BLL1977 PROTEIN"/>
    <property type="match status" value="1"/>
</dbReference>
<evidence type="ECO:0000256" key="5">
    <source>
        <dbReference type="ARBA" id="ARBA00023014"/>
    </source>
</evidence>
<dbReference type="EMBL" id="JBHSBC010000032">
    <property type="protein sequence ID" value="MFC3983813.1"/>
    <property type="molecule type" value="Genomic_DNA"/>
</dbReference>
<reference evidence="8" key="1">
    <citation type="journal article" date="2019" name="Int. J. Syst. Evol. Microbiol.">
        <title>The Global Catalogue of Microorganisms (GCM) 10K type strain sequencing project: providing services to taxonomists for standard genome sequencing and annotation.</title>
        <authorList>
            <consortium name="The Broad Institute Genomics Platform"/>
            <consortium name="The Broad Institute Genome Sequencing Center for Infectious Disease"/>
            <person name="Wu L."/>
            <person name="Ma J."/>
        </authorList>
    </citation>
    <scope>NUCLEOTIDE SEQUENCE [LARGE SCALE GENOMIC DNA]</scope>
    <source>
        <strain evidence="8">TBRC 7912</strain>
    </source>
</reference>
<keyword evidence="4" id="KW-0408">Iron</keyword>
<evidence type="ECO:0000313" key="8">
    <source>
        <dbReference type="Proteomes" id="UP001595698"/>
    </source>
</evidence>
<feature type="domain" description="Radical SAM core" evidence="6">
    <location>
        <begin position="319"/>
        <end position="586"/>
    </location>
</feature>
<evidence type="ECO:0000259" key="6">
    <source>
        <dbReference type="PROSITE" id="PS51918"/>
    </source>
</evidence>
<dbReference type="SFLD" id="SFLDS00029">
    <property type="entry name" value="Radical_SAM"/>
    <property type="match status" value="1"/>
</dbReference>
<dbReference type="RefSeq" id="WP_386193180.1">
    <property type="nucleotide sequence ID" value="NZ_JBHSBC010000032.1"/>
</dbReference>